<dbReference type="Proteomes" id="UP000003163">
    <property type="component" value="Unassembled WGS sequence"/>
</dbReference>
<reference evidence="1 2" key="1">
    <citation type="submission" date="2011-08" db="EMBL/GenBank/DDBJ databases">
        <authorList>
            <person name="Liu Z.J."/>
            <person name="Shi F.L."/>
            <person name="Lu J.Q."/>
            <person name="Li M."/>
            <person name="Wang Z.L."/>
        </authorList>
    </citation>
    <scope>NUCLEOTIDE SEQUENCE [LARGE SCALE GENOMIC DNA]</scope>
    <source>
        <strain evidence="1 2">USNM 41457</strain>
    </source>
</reference>
<proteinExistence type="predicted"/>
<dbReference type="HOGENOM" id="CLU_1806136_0_0_1"/>
<dbReference type="VEuPathDB" id="MicrosporidiaDB:EDEG_01829"/>
<reference evidence="2" key="2">
    <citation type="submission" date="2015-07" db="EMBL/GenBank/DDBJ databases">
        <title>Contrasting host-pathogen interactions and genome evolution in two generalist and specialist microsporidian pathogens of mosquitoes.</title>
        <authorList>
            <consortium name="The Broad Institute Genomics Platform"/>
            <consortium name="The Broad Institute Genome Sequencing Center for Infectious Disease"/>
            <person name="Cuomo C.A."/>
            <person name="Sanscrainte N.D."/>
            <person name="Goldberg J.M."/>
            <person name="Heiman D."/>
            <person name="Young S."/>
            <person name="Zeng Q."/>
            <person name="Becnel J.J."/>
            <person name="Birren B.W."/>
        </authorList>
    </citation>
    <scope>NUCLEOTIDE SEQUENCE [LARGE SCALE GENOMIC DNA]</scope>
    <source>
        <strain evidence="2">USNM 41457</strain>
    </source>
</reference>
<sequence>MASKSTRTQKTVRIKTKNKLMNKGNSSKINEIIDNQTFLISKHDEITHKIEKYHINSESFNINNEISYNNSENSSKEIFRKKKPRIVSDEILKNKGYKFQKRNAYNNPKVNNRRKAEKLFEQAKFKENKNIKTNLTRTHFFKQ</sequence>
<accession>J9D7V1</accession>
<name>J9D7V1_EDHAE</name>
<dbReference type="InParanoid" id="J9D7V1"/>
<evidence type="ECO:0000313" key="2">
    <source>
        <dbReference type="Proteomes" id="UP000003163"/>
    </source>
</evidence>
<dbReference type="EMBL" id="AFBI03000028">
    <property type="protein sequence ID" value="EJW03876.1"/>
    <property type="molecule type" value="Genomic_DNA"/>
</dbReference>
<dbReference type="AlphaFoldDB" id="J9D7V1"/>
<evidence type="ECO:0000313" key="1">
    <source>
        <dbReference type="EMBL" id="EJW03876.1"/>
    </source>
</evidence>
<keyword evidence="2" id="KW-1185">Reference proteome</keyword>
<protein>
    <submittedName>
        <fullName evidence="1">Uncharacterized protein</fullName>
    </submittedName>
</protein>
<organism evidence="1 2">
    <name type="scientific">Edhazardia aedis (strain USNM 41457)</name>
    <name type="common">Microsporidian parasite</name>
    <dbReference type="NCBI Taxonomy" id="1003232"/>
    <lineage>
        <taxon>Eukaryota</taxon>
        <taxon>Fungi</taxon>
        <taxon>Fungi incertae sedis</taxon>
        <taxon>Microsporidia</taxon>
        <taxon>Edhazardia</taxon>
    </lineage>
</organism>
<gene>
    <name evidence="1" type="ORF">EDEG_01829</name>
</gene>
<comment type="caution">
    <text evidence="1">The sequence shown here is derived from an EMBL/GenBank/DDBJ whole genome shotgun (WGS) entry which is preliminary data.</text>
</comment>